<comment type="caution">
    <text evidence="1">The sequence shown here is derived from an EMBL/GenBank/DDBJ whole genome shotgun (WGS) entry which is preliminary data.</text>
</comment>
<gene>
    <name evidence="1" type="ORF">ACFSMZ_15140</name>
</gene>
<sequence length="136" mass="15262">MIFDVIERKLADSGIVVPGVSLFRGFLPAETKIGVLTRAPLTGIPVDPYIPGRYRANIQIITRHVDPVEGDHLANEVAKILMVEAPERHEFPEKNMTGSVSLFYPKTLPVQFPRLEGNGLEFSQHFDAVWTMSEFQ</sequence>
<keyword evidence="2" id="KW-1185">Reference proteome</keyword>
<reference evidence="2" key="1">
    <citation type="journal article" date="2019" name="Int. J. Syst. Evol. Microbiol.">
        <title>The Global Catalogue of Microorganisms (GCM) 10K type strain sequencing project: providing services to taxonomists for standard genome sequencing and annotation.</title>
        <authorList>
            <consortium name="The Broad Institute Genomics Platform"/>
            <consortium name="The Broad Institute Genome Sequencing Center for Infectious Disease"/>
            <person name="Wu L."/>
            <person name="Ma J."/>
        </authorList>
    </citation>
    <scope>NUCLEOTIDE SEQUENCE [LARGE SCALE GENOMIC DNA]</scope>
    <source>
        <strain evidence="2">KCTC 23707</strain>
    </source>
</reference>
<protein>
    <submittedName>
        <fullName evidence="1">Minor capsid protein</fullName>
    </submittedName>
</protein>
<dbReference type="InterPro" id="IPR024411">
    <property type="entry name" value="Tail_terminator_phage"/>
</dbReference>
<evidence type="ECO:0000313" key="1">
    <source>
        <dbReference type="EMBL" id="MFD2261083.1"/>
    </source>
</evidence>
<dbReference type="Pfam" id="PF12691">
    <property type="entry name" value="Phage_tail_terminator_6"/>
    <property type="match status" value="1"/>
</dbReference>
<dbReference type="EMBL" id="JBHUIR010000059">
    <property type="protein sequence ID" value="MFD2261083.1"/>
    <property type="molecule type" value="Genomic_DNA"/>
</dbReference>
<name>A0ABW5DJ32_9HYPH</name>
<accession>A0ABW5DJ32</accession>
<proteinExistence type="predicted"/>
<dbReference type="RefSeq" id="WP_345098521.1">
    <property type="nucleotide sequence ID" value="NZ_BAABGS010000017.1"/>
</dbReference>
<evidence type="ECO:0000313" key="2">
    <source>
        <dbReference type="Proteomes" id="UP001597373"/>
    </source>
</evidence>
<organism evidence="1 2">
    <name type="scientific">Chelativorans composti</name>
    <dbReference type="NCBI Taxonomy" id="768533"/>
    <lineage>
        <taxon>Bacteria</taxon>
        <taxon>Pseudomonadati</taxon>
        <taxon>Pseudomonadota</taxon>
        <taxon>Alphaproteobacteria</taxon>
        <taxon>Hyphomicrobiales</taxon>
        <taxon>Phyllobacteriaceae</taxon>
        <taxon>Chelativorans</taxon>
    </lineage>
</organism>
<dbReference type="Proteomes" id="UP001597373">
    <property type="component" value="Unassembled WGS sequence"/>
</dbReference>